<comment type="caution">
    <text evidence="1">The sequence shown here is derived from an EMBL/GenBank/DDBJ whole genome shotgun (WGS) entry which is preliminary data.</text>
</comment>
<sequence>MNIENLLPIGSVVLLKGGVKRLMIYGVRQTDKKDNTEYDYIGVLYPEGNIGDAYQYLFNQEDIQEVYFKGFEDDERTRFIERLKNYYDRTDHQ</sequence>
<reference evidence="1" key="1">
    <citation type="submission" date="2020-10" db="EMBL/GenBank/DDBJ databases">
        <authorList>
            <person name="Gilroy R."/>
        </authorList>
    </citation>
    <scope>NUCLEOTIDE SEQUENCE</scope>
    <source>
        <strain evidence="1">CHK178-757</strain>
    </source>
</reference>
<dbReference type="Proteomes" id="UP000823927">
    <property type="component" value="Unassembled WGS sequence"/>
</dbReference>
<evidence type="ECO:0000313" key="2">
    <source>
        <dbReference type="Proteomes" id="UP000823927"/>
    </source>
</evidence>
<name>A0A9D1JPY7_9FIRM</name>
<protein>
    <submittedName>
        <fullName evidence="1">DUF4176 domain-containing protein</fullName>
    </submittedName>
</protein>
<accession>A0A9D1JPY7</accession>
<evidence type="ECO:0000313" key="1">
    <source>
        <dbReference type="EMBL" id="HIS46618.1"/>
    </source>
</evidence>
<reference evidence="1" key="2">
    <citation type="journal article" date="2021" name="PeerJ">
        <title>Extensive microbial diversity within the chicken gut microbiome revealed by metagenomics and culture.</title>
        <authorList>
            <person name="Gilroy R."/>
            <person name="Ravi A."/>
            <person name="Getino M."/>
            <person name="Pursley I."/>
            <person name="Horton D.L."/>
            <person name="Alikhan N.F."/>
            <person name="Baker D."/>
            <person name="Gharbi K."/>
            <person name="Hall N."/>
            <person name="Watson M."/>
            <person name="Adriaenssens E.M."/>
            <person name="Foster-Nyarko E."/>
            <person name="Jarju S."/>
            <person name="Secka A."/>
            <person name="Antonio M."/>
            <person name="Oren A."/>
            <person name="Chaudhuri R.R."/>
            <person name="La Ragione R."/>
            <person name="Hildebrand F."/>
            <person name="Pallen M.J."/>
        </authorList>
    </citation>
    <scope>NUCLEOTIDE SEQUENCE</scope>
    <source>
        <strain evidence="1">CHK178-757</strain>
    </source>
</reference>
<proteinExistence type="predicted"/>
<gene>
    <name evidence="1" type="ORF">IAB46_03485</name>
</gene>
<dbReference type="EMBL" id="DVIT01000013">
    <property type="protein sequence ID" value="HIS46618.1"/>
    <property type="molecule type" value="Genomic_DNA"/>
</dbReference>
<organism evidence="1 2">
    <name type="scientific">Candidatus Scybalocola faecigallinarum</name>
    <dbReference type="NCBI Taxonomy" id="2840941"/>
    <lineage>
        <taxon>Bacteria</taxon>
        <taxon>Bacillati</taxon>
        <taxon>Bacillota</taxon>
        <taxon>Clostridia</taxon>
        <taxon>Lachnospirales</taxon>
        <taxon>Lachnospiraceae</taxon>
        <taxon>Lachnospiraceae incertae sedis</taxon>
        <taxon>Candidatus Scybalocola (ex Gilroy et al. 2021)</taxon>
    </lineage>
</organism>
<dbReference type="AlphaFoldDB" id="A0A9D1JPY7"/>
<dbReference type="InterPro" id="IPR025233">
    <property type="entry name" value="DUF4176"/>
</dbReference>
<dbReference type="Pfam" id="PF13780">
    <property type="entry name" value="DUF4176"/>
    <property type="match status" value="1"/>
</dbReference>